<evidence type="ECO:0000313" key="2">
    <source>
        <dbReference type="EMBL" id="MFC7320510.1"/>
    </source>
</evidence>
<dbReference type="NCBIfam" id="NF047420">
    <property type="entry name" value="EF_P_mod_YmfI"/>
    <property type="match status" value="1"/>
</dbReference>
<keyword evidence="2" id="KW-0648">Protein biosynthesis</keyword>
<dbReference type="PANTHER" id="PTHR42879:SF2">
    <property type="entry name" value="3-OXOACYL-[ACYL-CARRIER-PROTEIN] REDUCTASE FABG"/>
    <property type="match status" value="1"/>
</dbReference>
<dbReference type="Pfam" id="PF13561">
    <property type="entry name" value="adh_short_C2"/>
    <property type="match status" value="1"/>
</dbReference>
<accession>A0ABW2K333</accession>
<keyword evidence="2" id="KW-0251">Elongation factor</keyword>
<dbReference type="Gene3D" id="3.40.50.720">
    <property type="entry name" value="NAD(P)-binding Rossmann-like Domain"/>
    <property type="match status" value="1"/>
</dbReference>
<protein>
    <submittedName>
        <fullName evidence="2">Elongation factor P 5-aminopentanone reductase</fullName>
    </submittedName>
</protein>
<gene>
    <name evidence="2" type="primary">ymfI</name>
    <name evidence="2" type="ORF">ACFQMN_06420</name>
</gene>
<comment type="caution">
    <text evidence="2">The sequence shown here is derived from an EMBL/GenBank/DDBJ whole genome shotgun (WGS) entry which is preliminary data.</text>
</comment>
<dbReference type="InterPro" id="IPR036291">
    <property type="entry name" value="NAD(P)-bd_dom_sf"/>
</dbReference>
<comment type="similarity">
    <text evidence="1">Belongs to the short-chain dehydrogenases/reductases (SDR) family.</text>
</comment>
<dbReference type="CDD" id="cd05233">
    <property type="entry name" value="SDR_c"/>
    <property type="match status" value="1"/>
</dbReference>
<dbReference type="InterPro" id="IPR050259">
    <property type="entry name" value="SDR"/>
</dbReference>
<dbReference type="GO" id="GO:0003746">
    <property type="term" value="F:translation elongation factor activity"/>
    <property type="evidence" value="ECO:0007669"/>
    <property type="project" value="UniProtKB-KW"/>
</dbReference>
<evidence type="ECO:0000256" key="1">
    <source>
        <dbReference type="ARBA" id="ARBA00006484"/>
    </source>
</evidence>
<dbReference type="SUPFAM" id="SSF51735">
    <property type="entry name" value="NAD(P)-binding Rossmann-fold domains"/>
    <property type="match status" value="1"/>
</dbReference>
<evidence type="ECO:0000313" key="3">
    <source>
        <dbReference type="Proteomes" id="UP001596494"/>
    </source>
</evidence>
<proteinExistence type="inferred from homology"/>
<name>A0ABW2K333_9BACI</name>
<dbReference type="InterPro" id="IPR002347">
    <property type="entry name" value="SDR_fam"/>
</dbReference>
<dbReference type="PANTHER" id="PTHR42879">
    <property type="entry name" value="3-OXOACYL-(ACYL-CARRIER-PROTEIN) REDUCTASE"/>
    <property type="match status" value="1"/>
</dbReference>
<organism evidence="2 3">
    <name type="scientific">Halobacillus campisalis</name>
    <dbReference type="NCBI Taxonomy" id="435909"/>
    <lineage>
        <taxon>Bacteria</taxon>
        <taxon>Bacillati</taxon>
        <taxon>Bacillota</taxon>
        <taxon>Bacilli</taxon>
        <taxon>Bacillales</taxon>
        <taxon>Bacillaceae</taxon>
        <taxon>Halobacillus</taxon>
    </lineage>
</organism>
<dbReference type="RefSeq" id="WP_289214163.1">
    <property type="nucleotide sequence ID" value="NZ_JAPVRC010000001.1"/>
</dbReference>
<dbReference type="EMBL" id="JBHTBY010000006">
    <property type="protein sequence ID" value="MFC7320510.1"/>
    <property type="molecule type" value="Genomic_DNA"/>
</dbReference>
<keyword evidence="3" id="KW-1185">Reference proteome</keyword>
<reference evidence="3" key="1">
    <citation type="journal article" date="2019" name="Int. J. Syst. Evol. Microbiol.">
        <title>The Global Catalogue of Microorganisms (GCM) 10K type strain sequencing project: providing services to taxonomists for standard genome sequencing and annotation.</title>
        <authorList>
            <consortium name="The Broad Institute Genomics Platform"/>
            <consortium name="The Broad Institute Genome Sequencing Center for Infectious Disease"/>
            <person name="Wu L."/>
            <person name="Ma J."/>
        </authorList>
    </citation>
    <scope>NUCLEOTIDE SEQUENCE [LARGE SCALE GENOMIC DNA]</scope>
    <source>
        <strain evidence="3">CCUG 73951</strain>
    </source>
</reference>
<dbReference type="PRINTS" id="PR00081">
    <property type="entry name" value="GDHRDH"/>
</dbReference>
<sequence length="239" mass="26531">MTKRCLIIGGSSDIGAATALKTAEAGINVAVHYHSNYEKVKELERLIPKDRWISSYFGDLSTNEGIESFLEEIPDEWDMLVFSPGNHSAKLMQDVTPLEMDDYYHIHVKSLWMITKKLIPHMVQRKQGNIVVVSSVWGEEGASTEVVYSSVKGAQISFVKALAKELAPSKIRVNAVTPGFIATKMNQSFTDDETMAIFQDIPLGRAGECGEVAEGIKYLLQEQSSYITGHVLKINGGWY</sequence>
<dbReference type="Proteomes" id="UP001596494">
    <property type="component" value="Unassembled WGS sequence"/>
</dbReference>